<dbReference type="InterPro" id="IPR010328">
    <property type="entry name" value="DUF928"/>
</dbReference>
<reference evidence="1" key="1">
    <citation type="submission" date="2019-10" db="EMBL/GenBank/DDBJ databases">
        <authorList>
            <consortium name="Genoscope - CEA"/>
            <person name="William W."/>
        </authorList>
    </citation>
    <scope>NUCLEOTIDE SEQUENCE [LARGE SCALE GENOMIC DNA]</scope>
    <source>
        <strain evidence="1">BBR_PRJEB10992</strain>
    </source>
</reference>
<protein>
    <recommendedName>
        <fullName evidence="3">DUF928 domain-containing protein</fullName>
    </recommendedName>
</protein>
<proteinExistence type="predicted"/>
<dbReference type="Proteomes" id="UP000184550">
    <property type="component" value="Unassembled WGS sequence"/>
</dbReference>
<keyword evidence="2" id="KW-1185">Reference proteome</keyword>
<evidence type="ECO:0000313" key="1">
    <source>
        <dbReference type="EMBL" id="VXD23583.1"/>
    </source>
</evidence>
<dbReference type="RefSeq" id="WP_083625598.1">
    <property type="nucleotide sequence ID" value="NZ_LR734879.1"/>
</dbReference>
<evidence type="ECO:0000313" key="2">
    <source>
        <dbReference type="Proteomes" id="UP000184550"/>
    </source>
</evidence>
<dbReference type="OrthoDB" id="464240at2"/>
<sequence>MNKYPTSIADAPTFLFYIPPLKSGKTGDKTVNSDPEKYLMSADFKISDQNQETIYEAKFNLATQSGLLRLSLPVSVSELFVATDKPYFWSFQVNCDNTGDLSGSATIEGKILRLPVYTEIEKKLLQPMSAYERFKLYQSIGLEYDALIILEELRRQNPNDAALTTTWENLLTSHGFEMLIGVPSLDFEMNSGSPQLQNN</sequence>
<dbReference type="Pfam" id="PF06051">
    <property type="entry name" value="DUF928"/>
    <property type="match status" value="1"/>
</dbReference>
<gene>
    <name evidence="1" type="ORF">PL8927_780180</name>
</gene>
<dbReference type="EMBL" id="CZCU02000155">
    <property type="protein sequence ID" value="VXD23583.1"/>
    <property type="molecule type" value="Genomic_DNA"/>
</dbReference>
<comment type="caution">
    <text evidence="1">The sequence shown here is derived from an EMBL/GenBank/DDBJ whole genome shotgun (WGS) entry which is preliminary data.</text>
</comment>
<evidence type="ECO:0008006" key="3">
    <source>
        <dbReference type="Google" id="ProtNLM"/>
    </source>
</evidence>
<dbReference type="AlphaFoldDB" id="A0A7Z9E3S4"/>
<name>A0A7Z9E3S4_9CYAN</name>
<organism evidence="1 2">
    <name type="scientific">Planktothrix serta PCC 8927</name>
    <dbReference type="NCBI Taxonomy" id="671068"/>
    <lineage>
        <taxon>Bacteria</taxon>
        <taxon>Bacillati</taxon>
        <taxon>Cyanobacteriota</taxon>
        <taxon>Cyanophyceae</taxon>
        <taxon>Oscillatoriophycideae</taxon>
        <taxon>Oscillatoriales</taxon>
        <taxon>Microcoleaceae</taxon>
        <taxon>Planktothrix</taxon>
    </lineage>
</organism>
<accession>A0A7Z9E3S4</accession>